<dbReference type="AlphaFoldDB" id="A0A381F5E9"/>
<feature type="transmembrane region" description="Helical" evidence="1">
    <location>
        <begin position="247"/>
        <end position="269"/>
    </location>
</feature>
<dbReference type="Proteomes" id="UP000255231">
    <property type="component" value="Unassembled WGS sequence"/>
</dbReference>
<keyword evidence="1" id="KW-0472">Membrane</keyword>
<evidence type="ECO:0000313" key="2">
    <source>
        <dbReference type="EMBL" id="SIR08011.1"/>
    </source>
</evidence>
<dbReference type="EMBL" id="UFVS01000001">
    <property type="protein sequence ID" value="SUX41791.1"/>
    <property type="molecule type" value="Genomic_DNA"/>
</dbReference>
<protein>
    <recommendedName>
        <fullName evidence="6">Glycosyltransferase RgtA/B/C/D-like domain-containing protein</fullName>
    </recommendedName>
</protein>
<feature type="transmembrane region" description="Helical" evidence="1">
    <location>
        <begin position="121"/>
        <end position="144"/>
    </location>
</feature>
<keyword evidence="4" id="KW-1185">Reference proteome</keyword>
<feature type="transmembrane region" description="Helical" evidence="1">
    <location>
        <begin position="40"/>
        <end position="59"/>
    </location>
</feature>
<keyword evidence="1" id="KW-0812">Transmembrane</keyword>
<evidence type="ECO:0008006" key="6">
    <source>
        <dbReference type="Google" id="ProtNLM"/>
    </source>
</evidence>
<sequence length="365" mass="42738">MKKTFTFVKVPHCQVIFGKKLSLKAQLFCMLKTFDEKFSGFLFVVILPFLLFFMSYYGFESSYTHFKTSERPPDFLFSSVYSYRIIPNYLSIYMTDLMEYCINNPLLSPFKNLFIKNGTPFYHGLFLTNTVFFILSSVIINAILKFRSVDFFSNIMMRRIIHLLMVFFIVMTQYTPSNCDTIALFCYLVGIVLTIKYHHTNRNLFFYLLIILIAVSTLVRETACLNIAFFAAVFFSLKEIKQKKIQFIWKVIPLLLSFLTPYLGLRIFLNQEEKSSFMEGIYIVANFTSPFNIAGLLFSAVVLYFMYKLCADDKNKLVFKKYLFFSLPYIGMITLVGLFWEVRLFLPLILTGAVIACHDFKKLYN</sequence>
<dbReference type="RefSeq" id="WP_228421445.1">
    <property type="nucleotide sequence ID" value="NZ_FTMF01000012.1"/>
</dbReference>
<name>A0A381F5E9_9FLAO</name>
<proteinExistence type="predicted"/>
<gene>
    <name evidence="3" type="ORF">NCTC13560_00599</name>
    <name evidence="2" type="ORF">SAMN05421682_11223</name>
</gene>
<evidence type="ECO:0000256" key="1">
    <source>
        <dbReference type="SAM" id="Phobius"/>
    </source>
</evidence>
<evidence type="ECO:0000313" key="5">
    <source>
        <dbReference type="Proteomes" id="UP000255231"/>
    </source>
</evidence>
<reference evidence="2 4" key="1">
    <citation type="submission" date="2017-01" db="EMBL/GenBank/DDBJ databases">
        <authorList>
            <person name="Varghese N."/>
            <person name="Submissions S."/>
        </authorList>
    </citation>
    <scope>NUCLEOTIDE SEQUENCE [LARGE SCALE GENOMIC DNA]</scope>
    <source>
        <strain evidence="2 4">ATCC 27950</strain>
    </source>
</reference>
<evidence type="ECO:0000313" key="3">
    <source>
        <dbReference type="EMBL" id="SUX41791.1"/>
    </source>
</evidence>
<feature type="transmembrane region" description="Helical" evidence="1">
    <location>
        <begin position="204"/>
        <end position="235"/>
    </location>
</feature>
<feature type="transmembrane region" description="Helical" evidence="1">
    <location>
        <begin position="281"/>
        <end position="307"/>
    </location>
</feature>
<accession>A0A381F5E9</accession>
<dbReference type="EMBL" id="FTMF01000012">
    <property type="protein sequence ID" value="SIR08011.1"/>
    <property type="molecule type" value="Genomic_DNA"/>
</dbReference>
<feature type="transmembrane region" description="Helical" evidence="1">
    <location>
        <begin position="322"/>
        <end position="340"/>
    </location>
</feature>
<reference evidence="3 5" key="2">
    <citation type="submission" date="2018-06" db="EMBL/GenBank/DDBJ databases">
        <authorList>
            <consortium name="Pathogen Informatics"/>
            <person name="Doyle S."/>
        </authorList>
    </citation>
    <scope>NUCLEOTIDE SEQUENCE [LARGE SCALE GENOMIC DNA]</scope>
    <source>
        <strain evidence="3 5">NCTC13560</strain>
    </source>
</reference>
<feature type="transmembrane region" description="Helical" evidence="1">
    <location>
        <begin position="181"/>
        <end position="197"/>
    </location>
</feature>
<keyword evidence="1" id="KW-1133">Transmembrane helix</keyword>
<dbReference type="Proteomes" id="UP000185725">
    <property type="component" value="Unassembled WGS sequence"/>
</dbReference>
<organism evidence="3 5">
    <name type="scientific">Chryseobacterium indoltheticum</name>
    <dbReference type="NCBI Taxonomy" id="254"/>
    <lineage>
        <taxon>Bacteria</taxon>
        <taxon>Pseudomonadati</taxon>
        <taxon>Bacteroidota</taxon>
        <taxon>Flavobacteriia</taxon>
        <taxon>Flavobacteriales</taxon>
        <taxon>Weeksellaceae</taxon>
        <taxon>Chryseobacterium group</taxon>
        <taxon>Chryseobacterium</taxon>
    </lineage>
</organism>
<evidence type="ECO:0000313" key="4">
    <source>
        <dbReference type="Proteomes" id="UP000185725"/>
    </source>
</evidence>